<reference evidence="1 2" key="1">
    <citation type="journal article" date="2024" name="Commun. Biol.">
        <title>Comparative genomic analysis of thermophilic fungi reveals convergent evolutionary adaptations and gene losses.</title>
        <authorList>
            <person name="Steindorff A.S."/>
            <person name="Aguilar-Pontes M.V."/>
            <person name="Robinson A.J."/>
            <person name="Andreopoulos B."/>
            <person name="LaButti K."/>
            <person name="Kuo A."/>
            <person name="Mondo S."/>
            <person name="Riley R."/>
            <person name="Otillar R."/>
            <person name="Haridas S."/>
            <person name="Lipzen A."/>
            <person name="Grimwood J."/>
            <person name="Schmutz J."/>
            <person name="Clum A."/>
            <person name="Reid I.D."/>
            <person name="Moisan M.C."/>
            <person name="Butler G."/>
            <person name="Nguyen T.T.M."/>
            <person name="Dewar K."/>
            <person name="Conant G."/>
            <person name="Drula E."/>
            <person name="Henrissat B."/>
            <person name="Hansel C."/>
            <person name="Singer S."/>
            <person name="Hutchinson M.I."/>
            <person name="de Vries R.P."/>
            <person name="Natvig D.O."/>
            <person name="Powell A.J."/>
            <person name="Tsang A."/>
            <person name="Grigoriev I.V."/>
        </authorList>
    </citation>
    <scope>NUCLEOTIDE SEQUENCE [LARGE SCALE GENOMIC DNA]</scope>
    <source>
        <strain evidence="1 2">CBS 494.80</strain>
    </source>
</reference>
<organism evidence="1 2">
    <name type="scientific">Oculimacula yallundae</name>
    <dbReference type="NCBI Taxonomy" id="86028"/>
    <lineage>
        <taxon>Eukaryota</taxon>
        <taxon>Fungi</taxon>
        <taxon>Dikarya</taxon>
        <taxon>Ascomycota</taxon>
        <taxon>Pezizomycotina</taxon>
        <taxon>Leotiomycetes</taxon>
        <taxon>Helotiales</taxon>
        <taxon>Ploettnerulaceae</taxon>
        <taxon>Oculimacula</taxon>
    </lineage>
</organism>
<evidence type="ECO:0000313" key="1">
    <source>
        <dbReference type="EMBL" id="KAL2062498.1"/>
    </source>
</evidence>
<accession>A0ABR4C0H0</accession>
<name>A0ABR4C0H0_9HELO</name>
<evidence type="ECO:0000313" key="2">
    <source>
        <dbReference type="Proteomes" id="UP001595075"/>
    </source>
</evidence>
<sequence length="440" mass="50022">MESSAPCKLFQILAYHFLDATRPKASRPQQARPGTHPWVRPKKKKVKLFANPRNQTNKRKLVPSQTSTPTESRIFTRHFDVTLSSSDPGKVLCRTSDGRKHGTSTSSYRNLQKQATLVRNENSDSEIRIHRRLLRVFLYSIACVHTIDTAAHLVQFALHYCISPRLHRLEYCRFQEIISEKSLRISNREFKIRVIVSSAEPGNHLSGAILEIPRSSNTHAATLDLDSYKEPARYFWEGSSIPAEAFVAVLEEALVAFSSSEDTFEATPNKYICILGSPRPFSSVRIPSFRTRSIREVTQTSVEKQALPCGRTKLTYCLIYKSPSRNLETICTKARRFTNRTAISKDAINASSSRIPIHRFTSRNLRPHLSRIRNPRFISETQLLRYQIVVAVNSLATFTCSKLRLPVEADPNIHIESIPSKYRDVPSTDLQRGARCARAE</sequence>
<proteinExistence type="predicted"/>
<gene>
    <name evidence="1" type="ORF">VTL71DRAFT_6764</name>
</gene>
<keyword evidence="2" id="KW-1185">Reference proteome</keyword>
<dbReference type="Proteomes" id="UP001595075">
    <property type="component" value="Unassembled WGS sequence"/>
</dbReference>
<dbReference type="EMBL" id="JAZHXI010000017">
    <property type="protein sequence ID" value="KAL2062498.1"/>
    <property type="molecule type" value="Genomic_DNA"/>
</dbReference>
<comment type="caution">
    <text evidence="1">The sequence shown here is derived from an EMBL/GenBank/DDBJ whole genome shotgun (WGS) entry which is preliminary data.</text>
</comment>
<protein>
    <submittedName>
        <fullName evidence="1">Uncharacterized protein</fullName>
    </submittedName>
</protein>